<dbReference type="CDD" id="cd22684">
    <property type="entry name" value="FHA_GarA_OdhI-like"/>
    <property type="match status" value="1"/>
</dbReference>
<dbReference type="PANTHER" id="PTHR23308">
    <property type="entry name" value="NUCLEAR INHIBITOR OF PROTEIN PHOSPHATASE-1"/>
    <property type="match status" value="1"/>
</dbReference>
<evidence type="ECO:0000313" key="4">
    <source>
        <dbReference type="EMBL" id="QQC93637.1"/>
    </source>
</evidence>
<dbReference type="Pfam" id="PF13240">
    <property type="entry name" value="Zn_Ribbon_1"/>
    <property type="match status" value="1"/>
</dbReference>
<reference evidence="4 5" key="1">
    <citation type="submission" date="2020-12" db="EMBL/GenBank/DDBJ databases">
        <title>Identification and biosynthesis of polyene macrolides produced by Streptomyces alfalfae Men-myco-93-63.</title>
        <authorList>
            <person name="Liu D."/>
            <person name="Li Y."/>
            <person name="Liu L."/>
            <person name="Han X."/>
            <person name="Shen F."/>
        </authorList>
    </citation>
    <scope>NUCLEOTIDE SEQUENCE [LARGE SCALE GENOMIC DNA]</scope>
    <source>
        <strain evidence="4 5">Men-myco-93-63</strain>
    </source>
</reference>
<dbReference type="OrthoDB" id="9815925at2"/>
<evidence type="ECO:0000313" key="5">
    <source>
        <dbReference type="Proteomes" id="UP000596130"/>
    </source>
</evidence>
<dbReference type="InterPro" id="IPR000253">
    <property type="entry name" value="FHA_dom"/>
</dbReference>
<dbReference type="InterPro" id="IPR026870">
    <property type="entry name" value="Zinc_ribbon_dom"/>
</dbReference>
<name>A0A4Q2GH39_9ACTN</name>
<feature type="region of interest" description="Disordered" evidence="2">
    <location>
        <begin position="51"/>
        <end position="141"/>
    </location>
</feature>
<dbReference type="Gene3D" id="2.60.200.20">
    <property type="match status" value="1"/>
</dbReference>
<evidence type="ECO:0000256" key="1">
    <source>
        <dbReference type="ARBA" id="ARBA00022553"/>
    </source>
</evidence>
<dbReference type="Pfam" id="PF00498">
    <property type="entry name" value="FHA"/>
    <property type="match status" value="1"/>
</dbReference>
<dbReference type="SUPFAM" id="SSF49879">
    <property type="entry name" value="SMAD/FHA domain"/>
    <property type="match status" value="1"/>
</dbReference>
<dbReference type="Proteomes" id="UP000596130">
    <property type="component" value="Chromosome"/>
</dbReference>
<dbReference type="InterPro" id="IPR008984">
    <property type="entry name" value="SMAD_FHA_dom_sf"/>
</dbReference>
<dbReference type="RefSeq" id="WP_076687192.1">
    <property type="nucleotide sequence ID" value="NZ_CP015588.1"/>
</dbReference>
<dbReference type="PROSITE" id="PS50006">
    <property type="entry name" value="FHA_DOMAIN"/>
    <property type="match status" value="1"/>
</dbReference>
<dbReference type="SMART" id="SM00240">
    <property type="entry name" value="FHA"/>
    <property type="match status" value="1"/>
</dbReference>
<feature type="compositionally biased region" description="Gly residues" evidence="2">
    <location>
        <begin position="87"/>
        <end position="97"/>
    </location>
</feature>
<proteinExistence type="predicted"/>
<gene>
    <name evidence="4" type="ORF">I8755_07050</name>
</gene>
<dbReference type="InterPro" id="IPR050923">
    <property type="entry name" value="Cell_Proc_Reg/RNA_Proc"/>
</dbReference>
<sequence>MFGGFGRYEDVRFTDECRCVQSGFVLPHGRVCFGQGESPVKLFAKLFGKSAREDSGNPATARHRAPRHGEAEEQGGERPMFRDQVAGPGGDISGGQGASSVDPAGPGRIGFGEPSTSSAGGGFTPGPYASNAPSGQPRQEDPSMALVCTRCGNRNAEASRFCSNCGAPLRAGATPERASETTSTISISGLEAYDAEATGTNPSPALSPEAQAAVDALPLGSALLVVRRGPNSGSRFLLDGDLTTAGRHPQSDIFLDDVTVSRRHVEFRRVQDGSFTVEDVGSLNGTYVNRERIDSVALSNGDEVQIGKYRLVFYASQRSVGI</sequence>
<organism evidence="4 5">
    <name type="scientific">Streptomyces alfalfae</name>
    <dbReference type="NCBI Taxonomy" id="1642299"/>
    <lineage>
        <taxon>Bacteria</taxon>
        <taxon>Bacillati</taxon>
        <taxon>Actinomycetota</taxon>
        <taxon>Actinomycetes</taxon>
        <taxon>Kitasatosporales</taxon>
        <taxon>Streptomycetaceae</taxon>
        <taxon>Streptomyces</taxon>
    </lineage>
</organism>
<dbReference type="AlphaFoldDB" id="A0A4Q2GH39"/>
<protein>
    <submittedName>
        <fullName evidence="4">Zinc-ribbon and FHA domain-containing protein</fullName>
    </submittedName>
</protein>
<dbReference type="EMBL" id="CP065959">
    <property type="protein sequence ID" value="QQC93637.1"/>
    <property type="molecule type" value="Genomic_DNA"/>
</dbReference>
<accession>A0A4Q2GH39</accession>
<keyword evidence="1" id="KW-0597">Phosphoprotein</keyword>
<evidence type="ECO:0000256" key="2">
    <source>
        <dbReference type="SAM" id="MobiDB-lite"/>
    </source>
</evidence>
<feature type="compositionally biased region" description="Basic and acidic residues" evidence="2">
    <location>
        <begin position="67"/>
        <end position="81"/>
    </location>
</feature>
<evidence type="ECO:0000259" key="3">
    <source>
        <dbReference type="PROSITE" id="PS50006"/>
    </source>
</evidence>
<feature type="domain" description="FHA" evidence="3">
    <location>
        <begin position="243"/>
        <end position="293"/>
    </location>
</feature>